<gene>
    <name evidence="4" type="ORF">KHY36_03680</name>
</gene>
<dbReference type="AlphaFoldDB" id="A0A943D9M6"/>
<evidence type="ECO:0000313" key="5">
    <source>
        <dbReference type="Proteomes" id="UP000759273"/>
    </source>
</evidence>
<organism evidence="4 5">
    <name type="scientific">Subdoligranulum variabile</name>
    <dbReference type="NCBI Taxonomy" id="214851"/>
    <lineage>
        <taxon>Bacteria</taxon>
        <taxon>Bacillati</taxon>
        <taxon>Bacillota</taxon>
        <taxon>Clostridia</taxon>
        <taxon>Eubacteriales</taxon>
        <taxon>Oscillospiraceae</taxon>
        <taxon>Subdoligranulum</taxon>
    </lineage>
</organism>
<keyword evidence="4" id="KW-0176">Collagen</keyword>
<proteinExistence type="predicted"/>
<feature type="region of interest" description="Disordered" evidence="1">
    <location>
        <begin position="401"/>
        <end position="437"/>
    </location>
</feature>
<dbReference type="Proteomes" id="UP000759273">
    <property type="component" value="Unassembled WGS sequence"/>
</dbReference>
<reference evidence="4" key="1">
    <citation type="submission" date="2021-02" db="EMBL/GenBank/DDBJ databases">
        <title>Infant gut strain persistence is associated with maternal origin, phylogeny, and functional potential including surface adhesion and iron acquisition.</title>
        <authorList>
            <person name="Lou Y.C."/>
        </authorList>
    </citation>
    <scope>NUCLEOTIDE SEQUENCE</scope>
    <source>
        <strain evidence="4">L3_101_000M1_dasL3_101_000M1_concoct_87</strain>
    </source>
</reference>
<evidence type="ECO:0000256" key="2">
    <source>
        <dbReference type="SAM" id="SignalP"/>
    </source>
</evidence>
<sequence length="437" mass="46207">MLQKKGLTMKKATLTVLALAVLLTGCAKSADSAAAANADVQMRVQDGYIQYYNGTDWENLIATAELKGDPGEKGDKGDKGDQGEPGEKGERGVTGPKGAKGDKGDKGEKGDKGDKGDPGTNGADGLNGANGKDGTNGKDGRDGINGKDGASAIPGITQEFICTVGNYYSMNAMDDECGYIQIGAAKNVLFNQRRTVSNSSGNPQQISVLMNEDGQFAVTAVAESGWQFVKWSDGQTNPSRTVTYTDNTSLCAYFEPVTPLISWNSITPLSSGSVAELSHPYSASEPWLDILYIGDMWIDSQSLLGGGIYVDKGENDQLGKYISVKHSTTTTIRYGGLAVYPSRDLNTYIDGRVLSLALYAQSGKCADLRIQVLVDGVVVDPETVLPALSTVDWLYAKGEAPRPTPAPTPYIAEPEPTEVPTPKPTATATPTPAPYIP</sequence>
<dbReference type="InterPro" id="IPR008160">
    <property type="entry name" value="Collagen"/>
</dbReference>
<feature type="region of interest" description="Disordered" evidence="1">
    <location>
        <begin position="66"/>
        <end position="146"/>
    </location>
</feature>
<dbReference type="PROSITE" id="PS51257">
    <property type="entry name" value="PROKAR_LIPOPROTEIN"/>
    <property type="match status" value="1"/>
</dbReference>
<feature type="compositionally biased region" description="Basic and acidic residues" evidence="1">
    <location>
        <begin position="99"/>
        <end position="117"/>
    </location>
</feature>
<feature type="compositionally biased region" description="Basic and acidic residues" evidence="1">
    <location>
        <begin position="135"/>
        <end position="145"/>
    </location>
</feature>
<dbReference type="Pfam" id="PF18998">
    <property type="entry name" value="Flg_new_2"/>
    <property type="match status" value="1"/>
</dbReference>
<evidence type="ECO:0000259" key="3">
    <source>
        <dbReference type="Pfam" id="PF18998"/>
    </source>
</evidence>
<dbReference type="InterPro" id="IPR044060">
    <property type="entry name" value="Bacterial_rp_domain"/>
</dbReference>
<comment type="caution">
    <text evidence="4">The sequence shown here is derived from an EMBL/GenBank/DDBJ whole genome shotgun (WGS) entry which is preliminary data.</text>
</comment>
<feature type="chain" id="PRO_5037583012" evidence="2">
    <location>
        <begin position="30"/>
        <end position="437"/>
    </location>
</feature>
<protein>
    <submittedName>
        <fullName evidence="4">Collagen-like protein</fullName>
    </submittedName>
</protein>
<dbReference type="PANTHER" id="PTHR24637:SF417">
    <property type="entry name" value="COL_CUTICLE_N DOMAIN-CONTAINING PROTEIN"/>
    <property type="match status" value="1"/>
</dbReference>
<evidence type="ECO:0000256" key="1">
    <source>
        <dbReference type="SAM" id="MobiDB-lite"/>
    </source>
</evidence>
<dbReference type="Pfam" id="PF01391">
    <property type="entry name" value="Collagen"/>
    <property type="match status" value="1"/>
</dbReference>
<dbReference type="PANTHER" id="PTHR24637">
    <property type="entry name" value="COLLAGEN"/>
    <property type="match status" value="1"/>
</dbReference>
<feature type="domain" description="Bacterial repeat" evidence="3">
    <location>
        <begin position="213"/>
        <end position="257"/>
    </location>
</feature>
<feature type="signal peptide" evidence="2">
    <location>
        <begin position="1"/>
        <end position="29"/>
    </location>
</feature>
<accession>A0A943D9M6</accession>
<name>A0A943D9M6_9FIRM</name>
<feature type="compositionally biased region" description="Basic and acidic residues" evidence="1">
    <location>
        <begin position="66"/>
        <end position="91"/>
    </location>
</feature>
<evidence type="ECO:0000313" key="4">
    <source>
        <dbReference type="EMBL" id="MBS5331613.1"/>
    </source>
</evidence>
<dbReference type="EMBL" id="JAGZGG010000005">
    <property type="protein sequence ID" value="MBS5331613.1"/>
    <property type="molecule type" value="Genomic_DNA"/>
</dbReference>
<keyword evidence="2" id="KW-0732">Signal</keyword>